<protein>
    <submittedName>
        <fullName evidence="9">Sensor histidine kinase</fullName>
    </submittedName>
</protein>
<dbReference type="RefSeq" id="WP_257822068.1">
    <property type="nucleotide sequence ID" value="NZ_JABXYM010000001.1"/>
</dbReference>
<gene>
    <name evidence="9" type="ORF">HXA33_14080</name>
</gene>
<dbReference type="GO" id="GO:0000155">
    <property type="term" value="F:phosphorelay sensor kinase activity"/>
    <property type="evidence" value="ECO:0007669"/>
    <property type="project" value="InterPro"/>
</dbReference>
<keyword evidence="5 9" id="KW-0418">Kinase</keyword>
<dbReference type="PANTHER" id="PTHR34220:SF7">
    <property type="entry name" value="SENSOR HISTIDINE KINASE YPDA"/>
    <property type="match status" value="1"/>
</dbReference>
<evidence type="ECO:0000256" key="2">
    <source>
        <dbReference type="ARBA" id="ARBA00022475"/>
    </source>
</evidence>
<evidence type="ECO:0000256" key="3">
    <source>
        <dbReference type="ARBA" id="ARBA00022553"/>
    </source>
</evidence>
<dbReference type="AlphaFoldDB" id="A0A9Q4B3N3"/>
<dbReference type="Gene3D" id="3.30.565.10">
    <property type="entry name" value="Histidine kinase-like ATPase, C-terminal domain"/>
    <property type="match status" value="1"/>
</dbReference>
<proteinExistence type="predicted"/>
<feature type="domain" description="HAMP" evidence="8">
    <location>
        <begin position="319"/>
        <end position="371"/>
    </location>
</feature>
<organism evidence="9 10">
    <name type="scientific">Salipaludibacillus agaradhaerens</name>
    <name type="common">Bacillus agaradhaerens</name>
    <dbReference type="NCBI Taxonomy" id="76935"/>
    <lineage>
        <taxon>Bacteria</taxon>
        <taxon>Bacillati</taxon>
        <taxon>Bacillota</taxon>
        <taxon>Bacilli</taxon>
        <taxon>Bacillales</taxon>
        <taxon>Bacillaceae</taxon>
    </lineage>
</organism>
<dbReference type="CDD" id="cd06225">
    <property type="entry name" value="HAMP"/>
    <property type="match status" value="1"/>
</dbReference>
<evidence type="ECO:0000259" key="8">
    <source>
        <dbReference type="PROSITE" id="PS50885"/>
    </source>
</evidence>
<evidence type="ECO:0000256" key="6">
    <source>
        <dbReference type="ARBA" id="ARBA00023136"/>
    </source>
</evidence>
<keyword evidence="2" id="KW-1003">Cell membrane</keyword>
<keyword evidence="3" id="KW-0597">Phosphoprotein</keyword>
<sequence length="598" mass="68505">MIKAIWRQFNHIKIRQKLIISFFVVVFVPLLIVGGVLTAELRKTALNNTIEQTTADMARIKTRVSEVITPAINVVNYALVDQRLKDLVTTEYTSIYELVQAYSHYNTFDNSERLYTGISTIRFFVENETMLNNWQFIPLSEEMRKSAWYKAAHNSRGLLLWHYKEAAMEKGEGNQLTLTRIVHYPNDDTYGIIDVELNTKYLNWILAQEVVPLMIIDADHHVVAGNQQELIGTQLSETMIIPVLVEEKEGIFRETVFDEPSHVMVDPILLENSANDLRLVAVISDSDIVEDADRLSRTGFVIMLISMSVALVLIYGFAHLISTRIAELSKHIHQVTEGNLTVNHEIQGQDEIGELSHQFNLMTLSIQALLAEIEQHNHEKRELETKQSTMKFKMLASQIHPHFLFNTLETIRMEASIKGEKDLAHVVKKLGKLLRHSIEMTGELIPIKQEIEMVEAYLDIQKFRFKDRLTYNVTLDERVAMVEIPPLVIQPLVENAVIHGIQHRREGGQVFVNAHLFQEEINVEIRDNGPGMTDEQLRKISSFITKEEEEPGQRIGLKNVHERLRLVYKQSPGLQIDSLLDEGMSVSFSIPVITDSDR</sequence>
<keyword evidence="7" id="KW-1133">Transmembrane helix</keyword>
<dbReference type="Gene3D" id="6.10.340.10">
    <property type="match status" value="1"/>
</dbReference>
<dbReference type="SMART" id="SM00304">
    <property type="entry name" value="HAMP"/>
    <property type="match status" value="1"/>
</dbReference>
<dbReference type="Pfam" id="PF06580">
    <property type="entry name" value="His_kinase"/>
    <property type="match status" value="1"/>
</dbReference>
<evidence type="ECO:0000256" key="4">
    <source>
        <dbReference type="ARBA" id="ARBA00022679"/>
    </source>
</evidence>
<accession>A0A9Q4B3N3</accession>
<keyword evidence="10" id="KW-1185">Reference proteome</keyword>
<dbReference type="InterPro" id="IPR003660">
    <property type="entry name" value="HAMP_dom"/>
</dbReference>
<dbReference type="InterPro" id="IPR003594">
    <property type="entry name" value="HATPase_dom"/>
</dbReference>
<keyword evidence="6 7" id="KW-0472">Membrane</keyword>
<dbReference type="SUPFAM" id="SSF158472">
    <property type="entry name" value="HAMP domain-like"/>
    <property type="match status" value="1"/>
</dbReference>
<comment type="subcellular location">
    <subcellularLocation>
        <location evidence="1">Cell membrane</location>
        <topology evidence="1">Multi-pass membrane protein</topology>
    </subcellularLocation>
</comment>
<evidence type="ECO:0000313" key="9">
    <source>
        <dbReference type="EMBL" id="MCR6097676.1"/>
    </source>
</evidence>
<evidence type="ECO:0000313" key="10">
    <source>
        <dbReference type="Proteomes" id="UP001057753"/>
    </source>
</evidence>
<feature type="transmembrane region" description="Helical" evidence="7">
    <location>
        <begin position="300"/>
        <end position="321"/>
    </location>
</feature>
<name>A0A9Q4B3N3_SALAG</name>
<dbReference type="Pfam" id="PF00672">
    <property type="entry name" value="HAMP"/>
    <property type="match status" value="1"/>
</dbReference>
<dbReference type="PROSITE" id="PS50885">
    <property type="entry name" value="HAMP"/>
    <property type="match status" value="1"/>
</dbReference>
<dbReference type="Proteomes" id="UP001057753">
    <property type="component" value="Unassembled WGS sequence"/>
</dbReference>
<dbReference type="GO" id="GO:0005886">
    <property type="term" value="C:plasma membrane"/>
    <property type="evidence" value="ECO:0007669"/>
    <property type="project" value="UniProtKB-SubCell"/>
</dbReference>
<dbReference type="InterPro" id="IPR036890">
    <property type="entry name" value="HATPase_C_sf"/>
</dbReference>
<evidence type="ECO:0000256" key="1">
    <source>
        <dbReference type="ARBA" id="ARBA00004651"/>
    </source>
</evidence>
<dbReference type="PANTHER" id="PTHR34220">
    <property type="entry name" value="SENSOR HISTIDINE KINASE YPDA"/>
    <property type="match status" value="1"/>
</dbReference>
<keyword evidence="4" id="KW-0808">Transferase</keyword>
<reference evidence="9" key="1">
    <citation type="submission" date="2020-06" db="EMBL/GenBank/DDBJ databases">
        <title>Insight into the genomes of haloalkaliphilic bacilli from Kenyan soda lakes.</title>
        <authorList>
            <person name="Mwirichia R."/>
            <person name="Villamizar G.C."/>
            <person name="Poehlein A."/>
            <person name="Mugweru J."/>
            <person name="Kipnyargis A."/>
            <person name="Kiplimo D."/>
            <person name="Orwa P."/>
            <person name="Daniel R."/>
        </authorList>
    </citation>
    <scope>NUCLEOTIDE SEQUENCE</scope>
    <source>
        <strain evidence="9">B1096_S55</strain>
    </source>
</reference>
<keyword evidence="7" id="KW-0812">Transmembrane</keyword>
<dbReference type="EMBL" id="JABXYM010000001">
    <property type="protein sequence ID" value="MCR6097676.1"/>
    <property type="molecule type" value="Genomic_DNA"/>
</dbReference>
<comment type="caution">
    <text evidence="9">The sequence shown here is derived from an EMBL/GenBank/DDBJ whole genome shotgun (WGS) entry which is preliminary data.</text>
</comment>
<dbReference type="Pfam" id="PF02518">
    <property type="entry name" value="HATPase_c"/>
    <property type="match status" value="1"/>
</dbReference>
<evidence type="ECO:0000256" key="5">
    <source>
        <dbReference type="ARBA" id="ARBA00022777"/>
    </source>
</evidence>
<evidence type="ECO:0000256" key="7">
    <source>
        <dbReference type="SAM" id="Phobius"/>
    </source>
</evidence>
<dbReference type="InterPro" id="IPR010559">
    <property type="entry name" value="Sig_transdc_His_kin_internal"/>
</dbReference>
<dbReference type="SUPFAM" id="SSF55874">
    <property type="entry name" value="ATPase domain of HSP90 chaperone/DNA topoisomerase II/histidine kinase"/>
    <property type="match status" value="1"/>
</dbReference>
<dbReference type="InterPro" id="IPR050640">
    <property type="entry name" value="Bact_2-comp_sensor_kinase"/>
</dbReference>